<proteinExistence type="predicted"/>
<evidence type="ECO:0000256" key="2">
    <source>
        <dbReference type="ARBA" id="ARBA00022832"/>
    </source>
</evidence>
<dbReference type="RefSeq" id="XP_026547099.1">
    <property type="nucleotide sequence ID" value="XM_026691314.1"/>
</dbReference>
<evidence type="ECO:0000256" key="5">
    <source>
        <dbReference type="SAM" id="MobiDB-lite"/>
    </source>
</evidence>
<keyword evidence="7" id="KW-1185">Reference proteome</keyword>
<reference evidence="8 9" key="1">
    <citation type="submission" date="2025-04" db="UniProtKB">
        <authorList>
            <consortium name="RefSeq"/>
        </authorList>
    </citation>
    <scope>IDENTIFICATION</scope>
</reference>
<feature type="compositionally biased region" description="Basic and acidic residues" evidence="5">
    <location>
        <begin position="1"/>
        <end position="13"/>
    </location>
</feature>
<evidence type="ECO:0000256" key="1">
    <source>
        <dbReference type="ARBA" id="ARBA00022516"/>
    </source>
</evidence>
<keyword evidence="2" id="KW-0276">Fatty acid metabolism</keyword>
<protein>
    <submittedName>
        <fullName evidence="8 9">Fatty acid desaturase 1-like</fullName>
    </submittedName>
</protein>
<gene>
    <name evidence="9" type="primary">LOC113428783</name>
    <name evidence="8" type="synonym">LOC113428781</name>
</gene>
<dbReference type="GeneID" id="113428783"/>
<keyword evidence="1" id="KW-0444">Lipid biosynthesis</keyword>
<accession>A0A6J1VVR7</accession>
<dbReference type="GO" id="GO:0006633">
    <property type="term" value="P:fatty acid biosynthetic process"/>
    <property type="evidence" value="ECO:0007669"/>
    <property type="project" value="UniProtKB-KW"/>
</dbReference>
<evidence type="ECO:0000259" key="6">
    <source>
        <dbReference type="Pfam" id="PF00487"/>
    </source>
</evidence>
<dbReference type="PANTHER" id="PTHR19353:SF57">
    <property type="entry name" value="ACYL-COA (8-3)-DESATURASE"/>
    <property type="match status" value="1"/>
</dbReference>
<sequence>WDKRRLRNSEKVTRPSRRSSAFRVRRRGRLPAGFSATCNVDRSWFNGWFIGHQNFQTEHDLFPTMPRHNYYQVAFLIKYQCAKLNVQHEFKPILTAFANAVSSTI</sequence>
<evidence type="ECO:0000313" key="7">
    <source>
        <dbReference type="Proteomes" id="UP000504612"/>
    </source>
</evidence>
<organism evidence="7 9">
    <name type="scientific">Notechis scutatus</name>
    <name type="common">mainland tiger snake</name>
    <dbReference type="NCBI Taxonomy" id="8663"/>
    <lineage>
        <taxon>Eukaryota</taxon>
        <taxon>Metazoa</taxon>
        <taxon>Chordata</taxon>
        <taxon>Craniata</taxon>
        <taxon>Vertebrata</taxon>
        <taxon>Euteleostomi</taxon>
        <taxon>Lepidosauria</taxon>
        <taxon>Squamata</taxon>
        <taxon>Bifurcata</taxon>
        <taxon>Unidentata</taxon>
        <taxon>Episquamata</taxon>
        <taxon>Toxicofera</taxon>
        <taxon>Serpentes</taxon>
        <taxon>Colubroidea</taxon>
        <taxon>Elapidae</taxon>
        <taxon>Hydrophiinae</taxon>
        <taxon>Notechis</taxon>
    </lineage>
</organism>
<feature type="non-terminal residue" evidence="9">
    <location>
        <position position="1"/>
    </location>
</feature>
<evidence type="ECO:0000256" key="4">
    <source>
        <dbReference type="ARBA" id="ARBA00023160"/>
    </source>
</evidence>
<dbReference type="PANTHER" id="PTHR19353">
    <property type="entry name" value="FATTY ACID DESATURASE 2"/>
    <property type="match status" value="1"/>
</dbReference>
<dbReference type="Proteomes" id="UP000504612">
    <property type="component" value="Unplaced"/>
</dbReference>
<dbReference type="Pfam" id="PF00487">
    <property type="entry name" value="FA_desaturase"/>
    <property type="match status" value="1"/>
</dbReference>
<dbReference type="KEGG" id="nss:113428781"/>
<evidence type="ECO:0000313" key="8">
    <source>
        <dbReference type="RefSeq" id="XP_026547099.1"/>
    </source>
</evidence>
<keyword evidence="3" id="KW-0443">Lipid metabolism</keyword>
<dbReference type="InterPro" id="IPR005804">
    <property type="entry name" value="FA_desaturase_dom"/>
</dbReference>
<dbReference type="AlphaFoldDB" id="A0A6J1VVR7"/>
<feature type="region of interest" description="Disordered" evidence="5">
    <location>
        <begin position="1"/>
        <end position="20"/>
    </location>
</feature>
<evidence type="ECO:0000313" key="9">
    <source>
        <dbReference type="RefSeq" id="XP_026547101.1"/>
    </source>
</evidence>
<feature type="domain" description="Fatty acid desaturase" evidence="6">
    <location>
        <begin position="34"/>
        <end position="86"/>
    </location>
</feature>
<dbReference type="RefSeq" id="XP_026547101.1">
    <property type="nucleotide sequence ID" value="XM_026691316.1"/>
</dbReference>
<name>A0A6J1VVR7_9SAUR</name>
<dbReference type="GO" id="GO:0016717">
    <property type="term" value="F:oxidoreductase activity, acting on paired donors, with oxidation of a pair of donors resulting in the reduction of molecular oxygen to two molecules of water"/>
    <property type="evidence" value="ECO:0007669"/>
    <property type="project" value="TreeGrafter"/>
</dbReference>
<dbReference type="KEGG" id="nss:113428783"/>
<keyword evidence="4" id="KW-0275">Fatty acid biosynthesis</keyword>
<dbReference type="GO" id="GO:0016020">
    <property type="term" value="C:membrane"/>
    <property type="evidence" value="ECO:0007669"/>
    <property type="project" value="TreeGrafter"/>
</dbReference>
<evidence type="ECO:0000256" key="3">
    <source>
        <dbReference type="ARBA" id="ARBA00023098"/>
    </source>
</evidence>
<dbReference type="InterPro" id="IPR012171">
    <property type="entry name" value="Fatty_acid_desaturase"/>
</dbReference>